<evidence type="ECO:0000256" key="1">
    <source>
        <dbReference type="SAM" id="MobiDB-lite"/>
    </source>
</evidence>
<dbReference type="Proteomes" id="UP000740926">
    <property type="component" value="Unassembled WGS sequence"/>
</dbReference>
<evidence type="ECO:0000313" key="3">
    <source>
        <dbReference type="Proteomes" id="UP000740926"/>
    </source>
</evidence>
<sequence>MPGHARTGTDHRMVGAVFEEADVTVAEHQHGAGQVLGDQHVAAAAQHQQRAAPQQPGTRLQRWLVQHELTIATAVPRGAGPARSARWNRPVTGSGTARSAAVRPGHGSDAPRRHRGTAGAADRAAAAGPARPAAARAGTRCGRRLPVPAGGRPARRAGTAGTVGRDAARWRAGVAGCTQARPAAGRWLGTAGPVAGRAGQCRRRRRGLRTCCRTGSGRPRRAGGSRTGTCPGRPRETVR</sequence>
<evidence type="ECO:0000313" key="2">
    <source>
        <dbReference type="EMBL" id="KAG1545029.1"/>
    </source>
</evidence>
<proteinExistence type="predicted"/>
<organism evidence="2 3">
    <name type="scientific">Rhizopus delemar</name>
    <dbReference type="NCBI Taxonomy" id="936053"/>
    <lineage>
        <taxon>Eukaryota</taxon>
        <taxon>Fungi</taxon>
        <taxon>Fungi incertae sedis</taxon>
        <taxon>Mucoromycota</taxon>
        <taxon>Mucoromycotina</taxon>
        <taxon>Mucoromycetes</taxon>
        <taxon>Mucorales</taxon>
        <taxon>Mucorineae</taxon>
        <taxon>Rhizopodaceae</taxon>
        <taxon>Rhizopus</taxon>
    </lineage>
</organism>
<protein>
    <submittedName>
        <fullName evidence="2">Uncharacterized protein</fullName>
    </submittedName>
</protein>
<feature type="region of interest" description="Disordered" evidence="1">
    <location>
        <begin position="75"/>
        <end position="165"/>
    </location>
</feature>
<accession>A0A9P6YCT1</accession>
<feature type="compositionally biased region" description="Low complexity" evidence="1">
    <location>
        <begin position="117"/>
        <end position="165"/>
    </location>
</feature>
<comment type="caution">
    <text evidence="2">The sequence shown here is derived from an EMBL/GenBank/DDBJ whole genome shotgun (WGS) entry which is preliminary data.</text>
</comment>
<gene>
    <name evidence="2" type="ORF">G6F50_013799</name>
</gene>
<dbReference type="EMBL" id="JAANIU010005859">
    <property type="protein sequence ID" value="KAG1545029.1"/>
    <property type="molecule type" value="Genomic_DNA"/>
</dbReference>
<reference evidence="2 3" key="1">
    <citation type="journal article" date="2020" name="Microb. Genom.">
        <title>Genetic diversity of clinical and environmental Mucorales isolates obtained from an investigation of mucormycosis cases among solid organ transplant recipients.</title>
        <authorList>
            <person name="Nguyen M.H."/>
            <person name="Kaul D."/>
            <person name="Muto C."/>
            <person name="Cheng S.J."/>
            <person name="Richter R.A."/>
            <person name="Bruno V.M."/>
            <person name="Liu G."/>
            <person name="Beyhan S."/>
            <person name="Sundermann A.J."/>
            <person name="Mounaud S."/>
            <person name="Pasculle A.W."/>
            <person name="Nierman W.C."/>
            <person name="Driscoll E."/>
            <person name="Cumbie R."/>
            <person name="Clancy C.J."/>
            <person name="Dupont C.L."/>
        </authorList>
    </citation>
    <scope>NUCLEOTIDE SEQUENCE [LARGE SCALE GENOMIC DNA]</scope>
    <source>
        <strain evidence="2 3">GL24</strain>
    </source>
</reference>
<name>A0A9P6YCT1_9FUNG</name>
<keyword evidence="3" id="KW-1185">Reference proteome</keyword>
<feature type="region of interest" description="Disordered" evidence="1">
    <location>
        <begin position="212"/>
        <end position="239"/>
    </location>
</feature>
<dbReference type="AlphaFoldDB" id="A0A9P6YCT1"/>